<dbReference type="EMBL" id="CAJVPT010015998">
    <property type="protein sequence ID" value="CAG8615667.1"/>
    <property type="molecule type" value="Genomic_DNA"/>
</dbReference>
<evidence type="ECO:0000313" key="2">
    <source>
        <dbReference type="Proteomes" id="UP000789525"/>
    </source>
</evidence>
<organism evidence="1 2">
    <name type="scientific">Acaulospora colombiana</name>
    <dbReference type="NCBI Taxonomy" id="27376"/>
    <lineage>
        <taxon>Eukaryota</taxon>
        <taxon>Fungi</taxon>
        <taxon>Fungi incertae sedis</taxon>
        <taxon>Mucoromycota</taxon>
        <taxon>Glomeromycotina</taxon>
        <taxon>Glomeromycetes</taxon>
        <taxon>Diversisporales</taxon>
        <taxon>Acaulosporaceae</taxon>
        <taxon>Acaulospora</taxon>
    </lineage>
</organism>
<keyword evidence="2" id="KW-1185">Reference proteome</keyword>
<reference evidence="1" key="1">
    <citation type="submission" date="2021-06" db="EMBL/GenBank/DDBJ databases">
        <authorList>
            <person name="Kallberg Y."/>
            <person name="Tangrot J."/>
            <person name="Rosling A."/>
        </authorList>
    </citation>
    <scope>NUCLEOTIDE SEQUENCE</scope>
    <source>
        <strain evidence="1">CL356</strain>
    </source>
</reference>
<feature type="non-terminal residue" evidence="1">
    <location>
        <position position="1"/>
    </location>
</feature>
<comment type="caution">
    <text evidence="1">The sequence shown here is derived from an EMBL/GenBank/DDBJ whole genome shotgun (WGS) entry which is preliminary data.</text>
</comment>
<gene>
    <name evidence="1" type="ORF">ACOLOM_LOCUS7157</name>
</gene>
<evidence type="ECO:0000313" key="1">
    <source>
        <dbReference type="EMBL" id="CAG8615667.1"/>
    </source>
</evidence>
<dbReference type="Proteomes" id="UP000789525">
    <property type="component" value="Unassembled WGS sequence"/>
</dbReference>
<accession>A0ACA9MVZ5</accession>
<protein>
    <submittedName>
        <fullName evidence="1">1659_t:CDS:1</fullName>
    </submittedName>
</protein>
<sequence length="358" mass="41333">VVFAKPAWIYNVGSISRRSRLILDWTTPDPQPRRSAMSLHEDLTSQPSQTRLPNEILITIIEFIHAKKELYTLCLSSRLVREVATPILYLHHFAGNALANAHSLNLSMFLQHPQFEHIDEELGAVLTNLPNLKVLDINCNLCPVQGFTRHQYFVHLKTQGIEMTQMLGSRCMDSVTSLDVLHERSYLDDSTRFEAFLRDPRVLPKLEEFHHNGSKFDDLLLREIEMSKILGSPCMDSVISLAWHIVGFREDACAHFESSLKNTTILPKLEELDHQDRRYDDLLLRYRRIRRLKGTSLHFPMLNGRDLQREYSALTHLSISYLDVKHFSANVLEQYPNALPNLRHIGTPQYWGKSQSPS</sequence>
<proteinExistence type="predicted"/>
<name>A0ACA9MVZ5_9GLOM</name>